<gene>
    <name evidence="1" type="ORF">N2599_33145</name>
</gene>
<dbReference type="EMBL" id="CP104144">
    <property type="protein sequence ID" value="UWU19078.1"/>
    <property type="molecule type" value="Genomic_DNA"/>
</dbReference>
<protein>
    <submittedName>
        <fullName evidence="1">Uncharacterized protein</fullName>
    </submittedName>
</protein>
<geneLocation type="plasmid" evidence="1 2">
    <name>pWSM1592_1</name>
</geneLocation>
<sequence length="54" mass="6094">MGENRLPVMVFDRYPEQTAQLKKLGDLFGKAGLTLADKLRAEDADFVRLALDQK</sequence>
<keyword evidence="1" id="KW-0614">Plasmid</keyword>
<organism evidence="1 2">
    <name type="scientific">Rhizobium sullae</name>
    <name type="common">Rhizobium hedysari</name>
    <dbReference type="NCBI Taxonomy" id="50338"/>
    <lineage>
        <taxon>Bacteria</taxon>
        <taxon>Pseudomonadati</taxon>
        <taxon>Pseudomonadota</taxon>
        <taxon>Alphaproteobacteria</taxon>
        <taxon>Hyphomicrobiales</taxon>
        <taxon>Rhizobiaceae</taxon>
        <taxon>Rhizobium/Agrobacterium group</taxon>
        <taxon>Rhizobium</taxon>
    </lineage>
</organism>
<reference evidence="1" key="1">
    <citation type="submission" date="2022-09" db="EMBL/GenBank/DDBJ databases">
        <title>Australian commercial rhizobial inoculants.</title>
        <authorList>
            <person name="Kohlmeier M.G."/>
            <person name="O'Hara G.W."/>
            <person name="Colombi E."/>
            <person name="Ramsay J.P."/>
            <person name="Terpolilli J."/>
        </authorList>
    </citation>
    <scope>NUCLEOTIDE SEQUENCE</scope>
    <source>
        <strain evidence="1">WSM1592</strain>
        <plasmid evidence="1">pWSM1592_1</plasmid>
    </source>
</reference>
<dbReference type="RefSeq" id="WP_156915392.1">
    <property type="nucleotide sequence ID" value="NZ_CP104144.1"/>
</dbReference>
<proteinExistence type="predicted"/>
<evidence type="ECO:0000313" key="2">
    <source>
        <dbReference type="Proteomes" id="UP001060123"/>
    </source>
</evidence>
<name>A0ABY5XX71_RHISU</name>
<accession>A0ABY5XX71</accession>
<keyword evidence="2" id="KW-1185">Reference proteome</keyword>
<evidence type="ECO:0000313" key="1">
    <source>
        <dbReference type="EMBL" id="UWU19078.1"/>
    </source>
</evidence>
<dbReference type="Proteomes" id="UP001060123">
    <property type="component" value="Plasmid pWSM1592_1"/>
</dbReference>